<gene>
    <name evidence="3" type="ORF">LA749_07845</name>
    <name evidence="2" type="ORF">LBAT_1541</name>
</gene>
<accession>A0A0D6A654</accession>
<proteinExistence type="predicted"/>
<dbReference type="OrthoDB" id="9808614at2"/>
<dbReference type="SMART" id="SM00850">
    <property type="entry name" value="LytTR"/>
    <property type="match status" value="1"/>
</dbReference>
<dbReference type="PATRIC" id="fig|1600.4.peg.1572"/>
<dbReference type="InterPro" id="IPR007492">
    <property type="entry name" value="LytTR_DNA-bd_dom"/>
</dbReference>
<sequence length="151" mass="18040">MKIKIELDPKVNATSITIHAKKMSPEIEQMYRQLQEISNHPDQIEGKKNKVTYYLNLNDILFFETEDKQVIAHTKQDAFVVAYKLYELENLLSSQFMRVAKSTILNLDQIYALTRSISDCKVQFHDSYKTVYVWRHYYRNLRDRLNERRSS</sequence>
<dbReference type="GO" id="GO:0003677">
    <property type="term" value="F:DNA binding"/>
    <property type="evidence" value="ECO:0007669"/>
    <property type="project" value="InterPro"/>
</dbReference>
<dbReference type="Gene3D" id="2.40.50.1020">
    <property type="entry name" value="LytTr DNA-binding domain"/>
    <property type="match status" value="1"/>
</dbReference>
<reference evidence="2 4" key="1">
    <citation type="submission" date="2015-03" db="EMBL/GenBank/DDBJ databases">
        <title>Complete genome sequence of Lactobacillus acetotolerans NBRC 13120.</title>
        <authorList>
            <person name="Toh H."/>
            <person name="Morita H."/>
            <person name="Fujita N."/>
        </authorList>
    </citation>
    <scope>NUCLEOTIDE SEQUENCE [LARGE SCALE GENOMIC DNA]</scope>
    <source>
        <strain evidence="2 4">NBRC 13120</strain>
    </source>
</reference>
<evidence type="ECO:0000313" key="5">
    <source>
        <dbReference type="Proteomes" id="UP000325393"/>
    </source>
</evidence>
<keyword evidence="4" id="KW-1185">Reference proteome</keyword>
<dbReference type="Pfam" id="PF04397">
    <property type="entry name" value="LytTR"/>
    <property type="match status" value="1"/>
</dbReference>
<dbReference type="EMBL" id="AP014808">
    <property type="protein sequence ID" value="BAQ57930.1"/>
    <property type="molecule type" value="Genomic_DNA"/>
</dbReference>
<feature type="domain" description="HTH LytTR-type" evidence="1">
    <location>
        <begin position="44"/>
        <end position="147"/>
    </location>
</feature>
<reference evidence="3 5" key="2">
    <citation type="submission" date="2019-09" db="EMBL/GenBank/DDBJ databases">
        <title>Genome sequencing of Lactobacillus acetotolerans.</title>
        <authorList>
            <person name="Kim K."/>
        </authorList>
    </citation>
    <scope>NUCLEOTIDE SEQUENCE [LARGE SCALE GENOMIC DNA]</scope>
    <source>
        <strain evidence="3 5">LA749</strain>
    </source>
</reference>
<dbReference type="Proteomes" id="UP000325393">
    <property type="component" value="Chromosome"/>
</dbReference>
<evidence type="ECO:0000259" key="1">
    <source>
        <dbReference type="PROSITE" id="PS50930"/>
    </source>
</evidence>
<dbReference type="InterPro" id="IPR046947">
    <property type="entry name" value="LytR-like"/>
</dbReference>
<dbReference type="PANTHER" id="PTHR37299:SF4">
    <property type="entry name" value="TRANSCRIPTIONAL REGULATOR"/>
    <property type="match status" value="1"/>
</dbReference>
<organism evidence="2 4">
    <name type="scientific">Lactobacillus acetotolerans</name>
    <dbReference type="NCBI Taxonomy" id="1600"/>
    <lineage>
        <taxon>Bacteria</taxon>
        <taxon>Bacillati</taxon>
        <taxon>Bacillota</taxon>
        <taxon>Bacilli</taxon>
        <taxon>Lactobacillales</taxon>
        <taxon>Lactobacillaceae</taxon>
        <taxon>Lactobacillus</taxon>
    </lineage>
</organism>
<dbReference type="RefSeq" id="WP_056969920.1">
    <property type="nucleotide sequence ID" value="NZ_AP014808.1"/>
</dbReference>
<dbReference type="AlphaFoldDB" id="A0A0D6A654"/>
<dbReference type="GO" id="GO:0000156">
    <property type="term" value="F:phosphorelay response regulator activity"/>
    <property type="evidence" value="ECO:0007669"/>
    <property type="project" value="InterPro"/>
</dbReference>
<dbReference type="STRING" id="1600.LBAT_1541"/>
<dbReference type="KEGG" id="lae:LBAT_1541"/>
<dbReference type="EMBL" id="CP044496">
    <property type="protein sequence ID" value="QFG51888.1"/>
    <property type="molecule type" value="Genomic_DNA"/>
</dbReference>
<dbReference type="PANTHER" id="PTHR37299">
    <property type="entry name" value="TRANSCRIPTIONAL REGULATOR-RELATED"/>
    <property type="match status" value="1"/>
</dbReference>
<protein>
    <submittedName>
        <fullName evidence="3">LytTR family transcriptional regulator</fullName>
    </submittedName>
</protein>
<evidence type="ECO:0000313" key="3">
    <source>
        <dbReference type="EMBL" id="QFG51888.1"/>
    </source>
</evidence>
<evidence type="ECO:0000313" key="2">
    <source>
        <dbReference type="EMBL" id="BAQ57930.1"/>
    </source>
</evidence>
<dbReference type="PROSITE" id="PS50930">
    <property type="entry name" value="HTH_LYTTR"/>
    <property type="match status" value="1"/>
</dbReference>
<dbReference type="Proteomes" id="UP000035709">
    <property type="component" value="Chromosome"/>
</dbReference>
<evidence type="ECO:0000313" key="4">
    <source>
        <dbReference type="Proteomes" id="UP000035709"/>
    </source>
</evidence>
<name>A0A0D6A654_9LACO</name>
<dbReference type="GeneID" id="78212898"/>